<organism evidence="1 2">
    <name type="scientific">Streptomyces coryli</name>
    <dbReference type="NCBI Taxonomy" id="1128680"/>
    <lineage>
        <taxon>Bacteria</taxon>
        <taxon>Bacillati</taxon>
        <taxon>Actinomycetota</taxon>
        <taxon>Actinomycetes</taxon>
        <taxon>Kitasatosporales</taxon>
        <taxon>Streptomycetaceae</taxon>
        <taxon>Streptomyces</taxon>
    </lineage>
</organism>
<gene>
    <name evidence="1" type="ORF">G5C51_38395</name>
</gene>
<comment type="caution">
    <text evidence="1">The sequence shown here is derived from an EMBL/GenBank/DDBJ whole genome shotgun (WGS) entry which is preliminary data.</text>
</comment>
<dbReference type="GO" id="GO:0016301">
    <property type="term" value="F:kinase activity"/>
    <property type="evidence" value="ECO:0007669"/>
    <property type="project" value="UniProtKB-KW"/>
</dbReference>
<keyword evidence="1" id="KW-0418">Kinase</keyword>
<name>A0A6G4UDJ6_9ACTN</name>
<dbReference type="Proteomes" id="UP000481583">
    <property type="component" value="Unassembled WGS sequence"/>
</dbReference>
<feature type="non-terminal residue" evidence="1">
    <location>
        <position position="56"/>
    </location>
</feature>
<protein>
    <submittedName>
        <fullName evidence="1">Uridine kinase</fullName>
    </submittedName>
</protein>
<keyword evidence="2" id="KW-1185">Reference proteome</keyword>
<proteinExistence type="predicted"/>
<reference evidence="1 2" key="1">
    <citation type="submission" date="2020-02" db="EMBL/GenBank/DDBJ databases">
        <title>Whole-genome analyses of novel actinobacteria.</title>
        <authorList>
            <person name="Sahin N."/>
        </authorList>
    </citation>
    <scope>NUCLEOTIDE SEQUENCE [LARGE SCALE GENOMIC DNA]</scope>
    <source>
        <strain evidence="1 2">A7024</strain>
    </source>
</reference>
<dbReference type="AlphaFoldDB" id="A0A6G4UDJ6"/>
<sequence length="56" mass="5850">MVNFAAISWERLAAELAERAVRARPEDGATRVRMAVDGAPGAGGAELAERVAGELL</sequence>
<evidence type="ECO:0000313" key="2">
    <source>
        <dbReference type="Proteomes" id="UP000481583"/>
    </source>
</evidence>
<dbReference type="EMBL" id="JAAKZV010000335">
    <property type="protein sequence ID" value="NGN69746.1"/>
    <property type="molecule type" value="Genomic_DNA"/>
</dbReference>
<accession>A0A6G4UDJ6</accession>
<evidence type="ECO:0000313" key="1">
    <source>
        <dbReference type="EMBL" id="NGN69746.1"/>
    </source>
</evidence>
<keyword evidence="1" id="KW-0808">Transferase</keyword>